<name>A0AAV4ICU2_9GAST</name>
<organism evidence="4 5">
    <name type="scientific">Elysia marginata</name>
    <dbReference type="NCBI Taxonomy" id="1093978"/>
    <lineage>
        <taxon>Eukaryota</taxon>
        <taxon>Metazoa</taxon>
        <taxon>Spiralia</taxon>
        <taxon>Lophotrochozoa</taxon>
        <taxon>Mollusca</taxon>
        <taxon>Gastropoda</taxon>
        <taxon>Heterobranchia</taxon>
        <taxon>Euthyneura</taxon>
        <taxon>Panpulmonata</taxon>
        <taxon>Sacoglossa</taxon>
        <taxon>Placobranchoidea</taxon>
        <taxon>Plakobranchidae</taxon>
        <taxon>Elysia</taxon>
    </lineage>
</organism>
<accession>A0AAV4ICU2</accession>
<dbReference type="SUPFAM" id="SSF54695">
    <property type="entry name" value="POZ domain"/>
    <property type="match status" value="1"/>
</dbReference>
<evidence type="ECO:0000256" key="1">
    <source>
        <dbReference type="SAM" id="MobiDB-lite"/>
    </source>
</evidence>
<gene>
    <name evidence="4" type="ORF">ElyMa_001246500</name>
</gene>
<evidence type="ECO:0000256" key="2">
    <source>
        <dbReference type="SAM" id="SignalP"/>
    </source>
</evidence>
<feature type="region of interest" description="Disordered" evidence="1">
    <location>
        <begin position="13"/>
        <end position="32"/>
    </location>
</feature>
<dbReference type="AlphaFoldDB" id="A0AAV4ICU2"/>
<dbReference type="Gene3D" id="3.30.710.10">
    <property type="entry name" value="Potassium Channel Kv1.1, Chain A"/>
    <property type="match status" value="1"/>
</dbReference>
<protein>
    <submittedName>
        <fullName evidence="4">BTB/POZ domain-containing protein kctd16-like protein</fullName>
    </submittedName>
</protein>
<evidence type="ECO:0000313" key="5">
    <source>
        <dbReference type="Proteomes" id="UP000762676"/>
    </source>
</evidence>
<evidence type="ECO:0000259" key="3">
    <source>
        <dbReference type="Pfam" id="PF02214"/>
    </source>
</evidence>
<dbReference type="GO" id="GO:0051260">
    <property type="term" value="P:protein homooligomerization"/>
    <property type="evidence" value="ECO:0007669"/>
    <property type="project" value="InterPro"/>
</dbReference>
<feature type="domain" description="Potassium channel tetramerisation-type BTB" evidence="3">
    <location>
        <begin position="38"/>
        <end position="91"/>
    </location>
</feature>
<dbReference type="Proteomes" id="UP000762676">
    <property type="component" value="Unassembled WGS sequence"/>
</dbReference>
<keyword evidence="2" id="KW-0732">Signal</keyword>
<feature type="signal peptide" evidence="2">
    <location>
        <begin position="1"/>
        <end position="18"/>
    </location>
</feature>
<dbReference type="PANTHER" id="PTHR14499">
    <property type="entry name" value="POTASSIUM CHANNEL TETRAMERIZATION DOMAIN-CONTAINING"/>
    <property type="match status" value="1"/>
</dbReference>
<sequence>MIFLSLSLAGAVSREVSGQRSGPAMNDTGSGSSNSVLELNVGGVFYSTNLATLRREPDSHIARLFTDHSKVKATKDAKGKYFIDRDGVLFR</sequence>
<dbReference type="PANTHER" id="PTHR14499:SF136">
    <property type="entry name" value="GH08630P"/>
    <property type="match status" value="1"/>
</dbReference>
<dbReference type="InterPro" id="IPR003131">
    <property type="entry name" value="T1-type_BTB"/>
</dbReference>
<dbReference type="Pfam" id="PF02214">
    <property type="entry name" value="BTB_2"/>
    <property type="match status" value="1"/>
</dbReference>
<proteinExistence type="predicted"/>
<comment type="caution">
    <text evidence="4">The sequence shown here is derived from an EMBL/GenBank/DDBJ whole genome shotgun (WGS) entry which is preliminary data.</text>
</comment>
<evidence type="ECO:0000313" key="4">
    <source>
        <dbReference type="EMBL" id="GFS07291.1"/>
    </source>
</evidence>
<dbReference type="InterPro" id="IPR011333">
    <property type="entry name" value="SKP1/BTB/POZ_sf"/>
</dbReference>
<feature type="chain" id="PRO_5043752700" evidence="2">
    <location>
        <begin position="19"/>
        <end position="91"/>
    </location>
</feature>
<dbReference type="EMBL" id="BMAT01002456">
    <property type="protein sequence ID" value="GFS07291.1"/>
    <property type="molecule type" value="Genomic_DNA"/>
</dbReference>
<keyword evidence="5" id="KW-1185">Reference proteome</keyword>
<reference evidence="4 5" key="1">
    <citation type="journal article" date="2021" name="Elife">
        <title>Chloroplast acquisition without the gene transfer in kleptoplastic sea slugs, Plakobranchus ocellatus.</title>
        <authorList>
            <person name="Maeda T."/>
            <person name="Takahashi S."/>
            <person name="Yoshida T."/>
            <person name="Shimamura S."/>
            <person name="Takaki Y."/>
            <person name="Nagai Y."/>
            <person name="Toyoda A."/>
            <person name="Suzuki Y."/>
            <person name="Arimoto A."/>
            <person name="Ishii H."/>
            <person name="Satoh N."/>
            <person name="Nishiyama T."/>
            <person name="Hasebe M."/>
            <person name="Maruyama T."/>
            <person name="Minagawa J."/>
            <person name="Obokata J."/>
            <person name="Shigenobu S."/>
        </authorList>
    </citation>
    <scope>NUCLEOTIDE SEQUENCE [LARGE SCALE GENOMIC DNA]</scope>
</reference>